<evidence type="ECO:0000259" key="2">
    <source>
        <dbReference type="PROSITE" id="PS50097"/>
    </source>
</evidence>
<proteinExistence type="predicted"/>
<dbReference type="Proteomes" id="UP000275078">
    <property type="component" value="Unassembled WGS sequence"/>
</dbReference>
<dbReference type="AlphaFoldDB" id="A0A3N4IK90"/>
<feature type="domain" description="BTB" evidence="2">
    <location>
        <begin position="94"/>
        <end position="160"/>
    </location>
</feature>
<dbReference type="SUPFAM" id="SSF54695">
    <property type="entry name" value="POZ domain"/>
    <property type="match status" value="1"/>
</dbReference>
<name>A0A3N4IK90_ASCIM</name>
<evidence type="ECO:0000256" key="1">
    <source>
        <dbReference type="SAM" id="MobiDB-lite"/>
    </source>
</evidence>
<gene>
    <name evidence="3" type="ORF">BJ508DRAFT_372811</name>
</gene>
<dbReference type="PROSITE" id="PS50097">
    <property type="entry name" value="BTB"/>
    <property type="match status" value="1"/>
</dbReference>
<sequence length="342" mass="37581">MGCSPHSPNHDQDSSSSINASTTIDDKMTEEAFASPASSPANSEAGIETEIEIMDQCQSQEALMQTVAASSTTNKSTMIATNIDFASSFSSGIVKLLIDAPAWPFHLHITPLQQHSSFFLDSLYPAGTRTIQTLALPEIKLEPFKLFVEYVYTHNYTIPSGRDFHACWLHAQVYFLGGKLGATGLREMACGKLKKALGGNGDMVPMGAVVGLVRGVYEQDQRERKRVKFSQDVVFSEAVWEKENDDPEDEDEEMGPPTATYIPGLSLNSKRPKHEISNGTVNAAVNSDSTSSDDLKLWIVRYIAHKIEKFRVSPEFRALVDEHRDFAFDLLCAVSSGPPLEG</sequence>
<dbReference type="Gene3D" id="3.30.710.10">
    <property type="entry name" value="Potassium Channel Kv1.1, Chain A"/>
    <property type="match status" value="1"/>
</dbReference>
<dbReference type="EMBL" id="ML119649">
    <property type="protein sequence ID" value="RPA86565.1"/>
    <property type="molecule type" value="Genomic_DNA"/>
</dbReference>
<feature type="region of interest" description="Disordered" evidence="1">
    <location>
        <begin position="1"/>
        <end position="20"/>
    </location>
</feature>
<protein>
    <recommendedName>
        <fullName evidence="2">BTB domain-containing protein</fullName>
    </recommendedName>
</protein>
<reference evidence="3 4" key="1">
    <citation type="journal article" date="2018" name="Nat. Ecol. Evol.">
        <title>Pezizomycetes genomes reveal the molecular basis of ectomycorrhizal truffle lifestyle.</title>
        <authorList>
            <person name="Murat C."/>
            <person name="Payen T."/>
            <person name="Noel B."/>
            <person name="Kuo A."/>
            <person name="Morin E."/>
            <person name="Chen J."/>
            <person name="Kohler A."/>
            <person name="Krizsan K."/>
            <person name="Balestrini R."/>
            <person name="Da Silva C."/>
            <person name="Montanini B."/>
            <person name="Hainaut M."/>
            <person name="Levati E."/>
            <person name="Barry K.W."/>
            <person name="Belfiori B."/>
            <person name="Cichocki N."/>
            <person name="Clum A."/>
            <person name="Dockter R.B."/>
            <person name="Fauchery L."/>
            <person name="Guy J."/>
            <person name="Iotti M."/>
            <person name="Le Tacon F."/>
            <person name="Lindquist E.A."/>
            <person name="Lipzen A."/>
            <person name="Malagnac F."/>
            <person name="Mello A."/>
            <person name="Molinier V."/>
            <person name="Miyauchi S."/>
            <person name="Poulain J."/>
            <person name="Riccioni C."/>
            <person name="Rubini A."/>
            <person name="Sitrit Y."/>
            <person name="Splivallo R."/>
            <person name="Traeger S."/>
            <person name="Wang M."/>
            <person name="Zifcakova L."/>
            <person name="Wipf D."/>
            <person name="Zambonelli A."/>
            <person name="Paolocci F."/>
            <person name="Nowrousian M."/>
            <person name="Ottonello S."/>
            <person name="Baldrian P."/>
            <person name="Spatafora J.W."/>
            <person name="Henrissat B."/>
            <person name="Nagy L.G."/>
            <person name="Aury J.M."/>
            <person name="Wincker P."/>
            <person name="Grigoriev I.V."/>
            <person name="Bonfante P."/>
            <person name="Martin F.M."/>
        </authorList>
    </citation>
    <scope>NUCLEOTIDE SEQUENCE [LARGE SCALE GENOMIC DNA]</scope>
    <source>
        <strain evidence="3 4">RN42</strain>
    </source>
</reference>
<organism evidence="3 4">
    <name type="scientific">Ascobolus immersus RN42</name>
    <dbReference type="NCBI Taxonomy" id="1160509"/>
    <lineage>
        <taxon>Eukaryota</taxon>
        <taxon>Fungi</taxon>
        <taxon>Dikarya</taxon>
        <taxon>Ascomycota</taxon>
        <taxon>Pezizomycotina</taxon>
        <taxon>Pezizomycetes</taxon>
        <taxon>Pezizales</taxon>
        <taxon>Ascobolaceae</taxon>
        <taxon>Ascobolus</taxon>
    </lineage>
</organism>
<dbReference type="InterPro" id="IPR000210">
    <property type="entry name" value="BTB/POZ_dom"/>
</dbReference>
<dbReference type="InterPro" id="IPR011333">
    <property type="entry name" value="SKP1/BTB/POZ_sf"/>
</dbReference>
<evidence type="ECO:0000313" key="4">
    <source>
        <dbReference type="Proteomes" id="UP000275078"/>
    </source>
</evidence>
<accession>A0A3N4IK90</accession>
<evidence type="ECO:0000313" key="3">
    <source>
        <dbReference type="EMBL" id="RPA86565.1"/>
    </source>
</evidence>
<keyword evidence="4" id="KW-1185">Reference proteome</keyword>